<keyword evidence="4 8" id="KW-0812">Transmembrane</keyword>
<feature type="transmembrane region" description="Helical" evidence="8">
    <location>
        <begin position="196"/>
        <end position="215"/>
    </location>
</feature>
<keyword evidence="7" id="KW-0479">Metal-binding</keyword>
<comment type="cofactor">
    <cofactor evidence="7">
        <name>Mg(2+)</name>
        <dbReference type="ChEBI" id="CHEBI:18420"/>
    </cofactor>
</comment>
<comment type="subcellular location">
    <subcellularLocation>
        <location evidence="1">Cell membrane</location>
        <topology evidence="1">Multi-pass membrane protein</topology>
    </subcellularLocation>
</comment>
<dbReference type="PANTHER" id="PTHR22926">
    <property type="entry name" value="PHOSPHO-N-ACETYLMURAMOYL-PENTAPEPTIDE-TRANSFERASE"/>
    <property type="match status" value="1"/>
</dbReference>
<evidence type="ECO:0000256" key="1">
    <source>
        <dbReference type="ARBA" id="ARBA00004651"/>
    </source>
</evidence>
<name>A0A561DX81_9MICO</name>
<evidence type="ECO:0000313" key="10">
    <source>
        <dbReference type="Proteomes" id="UP000318297"/>
    </source>
</evidence>
<evidence type="ECO:0000256" key="6">
    <source>
        <dbReference type="ARBA" id="ARBA00023136"/>
    </source>
</evidence>
<dbReference type="RefSeq" id="WP_145230510.1">
    <property type="nucleotide sequence ID" value="NZ_VIVQ01000004.1"/>
</dbReference>
<keyword evidence="3 9" id="KW-0808">Transferase</keyword>
<dbReference type="AlphaFoldDB" id="A0A561DX81"/>
<reference evidence="9 10" key="1">
    <citation type="submission" date="2019-06" db="EMBL/GenBank/DDBJ databases">
        <title>Sequencing the genomes of 1000 actinobacteria strains.</title>
        <authorList>
            <person name="Klenk H.-P."/>
        </authorList>
    </citation>
    <scope>NUCLEOTIDE SEQUENCE [LARGE SCALE GENOMIC DNA]</scope>
    <source>
        <strain evidence="9 10">DSM 19560</strain>
    </source>
</reference>
<evidence type="ECO:0000313" key="9">
    <source>
        <dbReference type="EMBL" id="TWE07981.1"/>
    </source>
</evidence>
<dbReference type="GO" id="GO:0005886">
    <property type="term" value="C:plasma membrane"/>
    <property type="evidence" value="ECO:0007669"/>
    <property type="project" value="UniProtKB-SubCell"/>
</dbReference>
<feature type="transmembrane region" description="Helical" evidence="8">
    <location>
        <begin position="227"/>
        <end position="246"/>
    </location>
</feature>
<keyword evidence="2" id="KW-1003">Cell membrane</keyword>
<protein>
    <submittedName>
        <fullName evidence="9">UDP-GlcNAc:undecaprenyl-phosphate GlcNAc-1-phosphate transferase</fullName>
    </submittedName>
</protein>
<evidence type="ECO:0000256" key="4">
    <source>
        <dbReference type="ARBA" id="ARBA00022692"/>
    </source>
</evidence>
<accession>A0A561DX81</accession>
<feature type="transmembrane region" description="Helical" evidence="8">
    <location>
        <begin position="107"/>
        <end position="131"/>
    </location>
</feature>
<dbReference type="OrthoDB" id="9783652at2"/>
<feature type="binding site" evidence="7">
    <location>
        <position position="224"/>
    </location>
    <ligand>
        <name>Mg(2+)</name>
        <dbReference type="ChEBI" id="CHEBI:18420"/>
    </ligand>
</feature>
<feature type="transmembrane region" description="Helical" evidence="8">
    <location>
        <begin position="137"/>
        <end position="159"/>
    </location>
</feature>
<dbReference type="GO" id="GO:0071555">
    <property type="term" value="P:cell wall organization"/>
    <property type="evidence" value="ECO:0007669"/>
    <property type="project" value="TreeGrafter"/>
</dbReference>
<dbReference type="CDD" id="cd06853">
    <property type="entry name" value="GT_WecA_like"/>
    <property type="match status" value="1"/>
</dbReference>
<evidence type="ECO:0000256" key="2">
    <source>
        <dbReference type="ARBA" id="ARBA00022475"/>
    </source>
</evidence>
<evidence type="ECO:0000256" key="7">
    <source>
        <dbReference type="PIRSR" id="PIRSR600715-1"/>
    </source>
</evidence>
<evidence type="ECO:0000256" key="5">
    <source>
        <dbReference type="ARBA" id="ARBA00022989"/>
    </source>
</evidence>
<dbReference type="PANTHER" id="PTHR22926:SF3">
    <property type="entry name" value="UNDECAPRENYL-PHOSPHATE ALPHA-N-ACETYLGLUCOSAMINYL 1-PHOSPHATE TRANSFERASE"/>
    <property type="match status" value="1"/>
</dbReference>
<keyword evidence="5 8" id="KW-1133">Transmembrane helix</keyword>
<feature type="transmembrane region" description="Helical" evidence="8">
    <location>
        <begin position="166"/>
        <end position="184"/>
    </location>
</feature>
<keyword evidence="7" id="KW-0460">Magnesium</keyword>
<feature type="transmembrane region" description="Helical" evidence="8">
    <location>
        <begin position="6"/>
        <end position="27"/>
    </location>
</feature>
<dbReference type="InterPro" id="IPR000715">
    <property type="entry name" value="Glycosyl_transferase_4"/>
</dbReference>
<evidence type="ECO:0000256" key="3">
    <source>
        <dbReference type="ARBA" id="ARBA00022679"/>
    </source>
</evidence>
<dbReference type="GO" id="GO:0016780">
    <property type="term" value="F:phosphotransferase activity, for other substituted phosphate groups"/>
    <property type="evidence" value="ECO:0007669"/>
    <property type="project" value="InterPro"/>
</dbReference>
<dbReference type="GO" id="GO:0046872">
    <property type="term" value="F:metal ion binding"/>
    <property type="evidence" value="ECO:0007669"/>
    <property type="project" value="UniProtKB-KW"/>
</dbReference>
<feature type="binding site" evidence="7">
    <location>
        <position position="158"/>
    </location>
    <ligand>
        <name>Mg(2+)</name>
        <dbReference type="ChEBI" id="CHEBI:18420"/>
    </ligand>
</feature>
<feature type="transmembrane region" description="Helical" evidence="8">
    <location>
        <begin position="48"/>
        <end position="67"/>
    </location>
</feature>
<dbReference type="EMBL" id="VIVQ01000004">
    <property type="protein sequence ID" value="TWE07981.1"/>
    <property type="molecule type" value="Genomic_DNA"/>
</dbReference>
<keyword evidence="10" id="KW-1185">Reference proteome</keyword>
<feature type="transmembrane region" description="Helical" evidence="8">
    <location>
        <begin position="79"/>
        <end position="95"/>
    </location>
</feature>
<feature type="transmembrane region" description="Helical" evidence="8">
    <location>
        <begin position="258"/>
        <end position="283"/>
    </location>
</feature>
<dbReference type="Pfam" id="PF00953">
    <property type="entry name" value="Glycos_transf_4"/>
    <property type="match status" value="1"/>
</dbReference>
<gene>
    <name evidence="9" type="ORF">BKA23_3348</name>
</gene>
<feature type="transmembrane region" description="Helical" evidence="8">
    <location>
        <begin position="335"/>
        <end position="355"/>
    </location>
</feature>
<sequence>MREYLLVAIVAAAITYVTTPGVRWLAVHFGAFTPVRGRDVHTVPVPRLGGLAMLFGFAGAMLVASRLPYLGTLFGNADLIRVLAAAAIITALGAIDDFRDLDPMTKVAGTVLAAIVMSGFGGVQLLFLPILGTQTVLPQPVLLALTVLVVIATTQAVNFADGLDGLAAGTVAIAATAFFIWTYSTRPSDDNVFSQASFLSAVMVGCCLGFLPHNFHPAKLFMGDAGALLLGLMLSAATISFTGSFSPVDSTAQQTSKVAILLPIAVPVLILALPILDVILAFVRRGGKFWHPDKKHLHHRMLQMGHPHRRAVLLLYLWSASVSGGVLSFNYLPTYAASAILVSLMVMAVALTLGLPRLGRKPRL</sequence>
<keyword evidence="6 8" id="KW-0472">Membrane</keyword>
<dbReference type="GO" id="GO:0009103">
    <property type="term" value="P:lipopolysaccharide biosynthetic process"/>
    <property type="evidence" value="ECO:0007669"/>
    <property type="project" value="TreeGrafter"/>
</dbReference>
<dbReference type="GO" id="GO:0044038">
    <property type="term" value="P:cell wall macromolecule biosynthetic process"/>
    <property type="evidence" value="ECO:0007669"/>
    <property type="project" value="TreeGrafter"/>
</dbReference>
<comment type="caution">
    <text evidence="9">The sequence shown here is derived from an EMBL/GenBank/DDBJ whole genome shotgun (WGS) entry which is preliminary data.</text>
</comment>
<proteinExistence type="predicted"/>
<evidence type="ECO:0000256" key="8">
    <source>
        <dbReference type="SAM" id="Phobius"/>
    </source>
</evidence>
<dbReference type="Proteomes" id="UP000318297">
    <property type="component" value="Unassembled WGS sequence"/>
</dbReference>
<organism evidence="9 10">
    <name type="scientific">Rudaeicoccus suwonensis</name>
    <dbReference type="NCBI Taxonomy" id="657409"/>
    <lineage>
        <taxon>Bacteria</taxon>
        <taxon>Bacillati</taxon>
        <taxon>Actinomycetota</taxon>
        <taxon>Actinomycetes</taxon>
        <taxon>Micrococcales</taxon>
        <taxon>Dermacoccaceae</taxon>
        <taxon>Rudaeicoccus</taxon>
    </lineage>
</organism>